<dbReference type="AlphaFoldDB" id="A0A6A8MD00"/>
<organism evidence="1 2">
    <name type="scientific">Lactobacillus porci</name>
    <dbReference type="NCBI Taxonomy" id="2012477"/>
    <lineage>
        <taxon>Bacteria</taxon>
        <taxon>Bacillati</taxon>
        <taxon>Bacillota</taxon>
        <taxon>Bacilli</taxon>
        <taxon>Lactobacillales</taxon>
        <taxon>Lactobacillaceae</taxon>
        <taxon>Lactobacillus</taxon>
    </lineage>
</organism>
<protein>
    <submittedName>
        <fullName evidence="1">Uncharacterized protein</fullName>
    </submittedName>
</protein>
<dbReference type="RefSeq" id="WP_154547224.1">
    <property type="nucleotide sequence ID" value="NZ_VUMX01000003.1"/>
</dbReference>
<gene>
    <name evidence="1" type="ORF">FYJ62_01975</name>
</gene>
<sequence>MVEYIWLRYDIHWWLDILPEKREKLNVYDVAKDTRSVVKKKLAAKLNWLGSYREDISANTGYDCLSS</sequence>
<comment type="caution">
    <text evidence="1">The sequence shown here is derived from an EMBL/GenBank/DDBJ whole genome shotgun (WGS) entry which is preliminary data.</text>
</comment>
<accession>A0A6A8MD00</accession>
<name>A0A6A8MD00_9LACO</name>
<dbReference type="EMBL" id="VUMX01000003">
    <property type="protein sequence ID" value="MST86447.1"/>
    <property type="molecule type" value="Genomic_DNA"/>
</dbReference>
<dbReference type="Proteomes" id="UP000438120">
    <property type="component" value="Unassembled WGS sequence"/>
</dbReference>
<reference evidence="1 2" key="1">
    <citation type="submission" date="2019-08" db="EMBL/GenBank/DDBJ databases">
        <title>In-depth cultivation of the pig gut microbiome towards novel bacterial diversity and tailored functional studies.</title>
        <authorList>
            <person name="Wylensek D."/>
            <person name="Hitch T.C.A."/>
            <person name="Clavel T."/>
        </authorList>
    </citation>
    <scope>NUCLEOTIDE SEQUENCE [LARGE SCALE GENOMIC DNA]</scope>
    <source>
        <strain evidence="1 2">Bifido-178-WT-2B</strain>
    </source>
</reference>
<proteinExistence type="predicted"/>
<evidence type="ECO:0000313" key="1">
    <source>
        <dbReference type="EMBL" id="MST86447.1"/>
    </source>
</evidence>
<keyword evidence="2" id="KW-1185">Reference proteome</keyword>
<evidence type="ECO:0000313" key="2">
    <source>
        <dbReference type="Proteomes" id="UP000438120"/>
    </source>
</evidence>